<dbReference type="Proteomes" id="UP000243706">
    <property type="component" value="Chromosome 1"/>
</dbReference>
<evidence type="ECO:0000313" key="2">
    <source>
        <dbReference type="EMBL" id="SNW02189.1"/>
    </source>
</evidence>
<sequence length="306" mass="35811">MSELIPFPKLKQKLCSDIKQAIAKEQYDIAYDCFVEYEQYFEMTEALALMKCHVLWETESYLELREEAHILLEQGYTSQDELMIYYVKSLFALEQYQSVVSVVDEILDNVKAHQTRMILLPLKDQAQHQLNKRQEDMQVQLQQFDQLSEGPRTELILSMIDDSAYYFADTIAYWIMQDDVSASLQSLMLEYLRFARYNQSIQLEVNGEEITVVPAQLEGFDVTRFMESIVPEVIAQLENDYPSLVQEARIHLNAHNIAMYPYDITQLADDQTWIQTYVYYFEEMIGVSPSFSADTHILSFIKLLNT</sequence>
<dbReference type="AlphaFoldDB" id="A0A240C345"/>
<dbReference type="EMBL" id="LT906464">
    <property type="protein sequence ID" value="SNW02189.1"/>
    <property type="molecule type" value="Genomic_DNA"/>
</dbReference>
<reference evidence="1" key="1">
    <citation type="journal article" date="2014" name="Int. J. Syst. Evol. Microbiol.">
        <title>Complete genome of a new Firmicutes species belonging to the dominant human colonic microbiota ('Ruminococcus bicirculans') reveals two chromosomes and a selective capacity to utilize plant glucans.</title>
        <authorList>
            <consortium name="NISC Comparative Sequencing Program"/>
            <person name="Wegmann U."/>
            <person name="Louis P."/>
            <person name="Goesmann A."/>
            <person name="Henrissat B."/>
            <person name="Duncan S.H."/>
            <person name="Flint H.J."/>
        </authorList>
    </citation>
    <scope>NUCLEOTIDE SEQUENCE</scope>
    <source>
        <strain evidence="1">CCM 4175</strain>
    </source>
</reference>
<name>A0A240C345_9STAP</name>
<evidence type="ECO:0000313" key="3">
    <source>
        <dbReference type="Proteomes" id="UP000243706"/>
    </source>
</evidence>
<dbReference type="OrthoDB" id="2418501at2"/>
<reference evidence="2 3" key="2">
    <citation type="submission" date="2017-06" db="EMBL/GenBank/DDBJ databases">
        <authorList>
            <consortium name="Pathogen Informatics"/>
        </authorList>
    </citation>
    <scope>NUCLEOTIDE SEQUENCE [LARGE SCALE GENOMIC DNA]</scope>
    <source>
        <strain evidence="2 3">NCTC13833</strain>
    </source>
</reference>
<evidence type="ECO:0000313" key="1">
    <source>
        <dbReference type="EMBL" id="GGA89468.1"/>
    </source>
</evidence>
<proteinExistence type="predicted"/>
<keyword evidence="4" id="KW-1185">Reference proteome</keyword>
<organism evidence="2 3">
    <name type="scientific">Staphylococcus muscae</name>
    <dbReference type="NCBI Taxonomy" id="1294"/>
    <lineage>
        <taxon>Bacteria</taxon>
        <taxon>Bacillati</taxon>
        <taxon>Bacillota</taxon>
        <taxon>Bacilli</taxon>
        <taxon>Bacillales</taxon>
        <taxon>Staphylococcaceae</taxon>
        <taxon>Staphylococcus</taxon>
    </lineage>
</organism>
<accession>A0A240C345</accession>
<dbReference type="EMBL" id="BMCB01000005">
    <property type="protein sequence ID" value="GGA89468.1"/>
    <property type="molecule type" value="Genomic_DNA"/>
</dbReference>
<reference evidence="4" key="3">
    <citation type="journal article" date="2019" name="Int. J. Syst. Evol. Microbiol.">
        <title>The Global Catalogue of Microorganisms (GCM) 10K type strain sequencing project: providing services to taxonomists for standard genome sequencing and annotation.</title>
        <authorList>
            <consortium name="The Broad Institute Genomics Platform"/>
            <consortium name="The Broad Institute Genome Sequencing Center for Infectious Disease"/>
            <person name="Wu L."/>
            <person name="Ma J."/>
        </authorList>
    </citation>
    <scope>NUCLEOTIDE SEQUENCE [LARGE SCALE GENOMIC DNA]</scope>
    <source>
        <strain evidence="4">CCM 4175</strain>
    </source>
</reference>
<dbReference type="RefSeq" id="WP_095116553.1">
    <property type="nucleotide sequence ID" value="NZ_BMCB01000005.1"/>
</dbReference>
<gene>
    <name evidence="1" type="ORF">GCM10007183_12160</name>
    <name evidence="2" type="ORF">SAMEA4412661_00974</name>
</gene>
<dbReference type="Proteomes" id="UP000652995">
    <property type="component" value="Unassembled WGS sequence"/>
</dbReference>
<evidence type="ECO:0000313" key="4">
    <source>
        <dbReference type="Proteomes" id="UP000652995"/>
    </source>
</evidence>
<reference evidence="1" key="4">
    <citation type="submission" date="2024-05" db="EMBL/GenBank/DDBJ databases">
        <authorList>
            <person name="Sun Q."/>
            <person name="Sedlacek I."/>
        </authorList>
    </citation>
    <scope>NUCLEOTIDE SEQUENCE</scope>
    <source>
        <strain evidence="1">CCM 4175</strain>
    </source>
</reference>
<dbReference type="KEGG" id="smus:C7J88_01620"/>
<protein>
    <submittedName>
        <fullName evidence="2">Uncharacterized protein</fullName>
    </submittedName>
</protein>